<dbReference type="Pfam" id="PF00755">
    <property type="entry name" value="Carn_acyltransf"/>
    <property type="match status" value="1"/>
</dbReference>
<accession>A0ABY7UJA0</accession>
<gene>
    <name evidence="5" type="ORF">CJEDD_06035</name>
</gene>
<proteinExistence type="inferred from homology"/>
<dbReference type="InterPro" id="IPR039551">
    <property type="entry name" value="Cho/carn_acyl_trans"/>
</dbReference>
<dbReference type="InterPro" id="IPR023213">
    <property type="entry name" value="CAT-like_dom_sf"/>
</dbReference>
<evidence type="ECO:0000256" key="1">
    <source>
        <dbReference type="ARBA" id="ARBA00005232"/>
    </source>
</evidence>
<dbReference type="Gene3D" id="3.30.559.10">
    <property type="entry name" value="Chloramphenicol acetyltransferase-like domain"/>
    <property type="match status" value="1"/>
</dbReference>
<dbReference type="Gene3D" id="3.30.559.70">
    <property type="entry name" value="Choline/Carnitine o-acyltransferase, domain 2"/>
    <property type="match status" value="1"/>
</dbReference>
<name>A0ABY7UJA0_9CORY</name>
<dbReference type="EMBL" id="CP063194">
    <property type="protein sequence ID" value="WCZ38813.1"/>
    <property type="molecule type" value="Genomic_DNA"/>
</dbReference>
<dbReference type="PROSITE" id="PS00439">
    <property type="entry name" value="ACYLTRANSF_C_1"/>
    <property type="match status" value="1"/>
</dbReference>
<evidence type="ECO:0000259" key="4">
    <source>
        <dbReference type="Pfam" id="PF00755"/>
    </source>
</evidence>
<organism evidence="5 6">
    <name type="scientific">Corynebacterium jeddahense</name>
    <dbReference type="NCBI Taxonomy" id="1414719"/>
    <lineage>
        <taxon>Bacteria</taxon>
        <taxon>Bacillati</taxon>
        <taxon>Actinomycetota</taxon>
        <taxon>Actinomycetes</taxon>
        <taxon>Mycobacteriales</taxon>
        <taxon>Corynebacteriaceae</taxon>
        <taxon>Corynebacterium</taxon>
    </lineage>
</organism>
<keyword evidence="2" id="KW-0808">Transferase</keyword>
<feature type="domain" description="Choline/carnitine acyltransferase" evidence="4">
    <location>
        <begin position="19"/>
        <end position="573"/>
    </location>
</feature>
<evidence type="ECO:0000256" key="2">
    <source>
        <dbReference type="ARBA" id="ARBA00022679"/>
    </source>
</evidence>
<keyword evidence="3" id="KW-0012">Acyltransferase</keyword>
<sequence length="585" mass="64826">MAASLTIAPHPATTDLKPLPVPELDNSLDAYSHALEAVLEGDRLERAKGIVEDFRTGKGPELDAKLRERAAEREEQGVNWLHNEWYAGYLTVREPLALSTNVLFQIDLPDKDMPVGMGRAVEFIQRAAAIHLQAAAGETPEDQDARGNRITMNQWFPYAGAIRHPEPGEDVIIQTELDATNREIGVFCNGQFFALQISDDEGKPASDKAIADALEKILAASQTEEGTFDFNVPSLIGSGALAELLPDLLELGYNRAVYDRLANMLFTIDIVDAEMAGDREHFKRDTFAPRGAWLYKPMSYQISLRDHWIGLQVEHSCQDGATLVTAIKRMQSVVLPAEASNTLTEIEPQFLIWEISDELGAKLQQELDQTLAQADKFDVEIITVPHKQPAEMPFKVSRDASAQLTMSIAQELTYGRVRAVYEAVDMREFRAGRTECLRAATPEAVNFAKKLVAGKATSEDLESAINAHRGWVKRCKSGNGFDRHFQMLATVDEEAAANEPFFTDEDATAARRDFLSTTSIGGADQVVRYSFVPSLPEGFGIAYTPLPQDGEFCVSWNTETAEKPEEFRANLEKASDMFWGFCATL</sequence>
<dbReference type="SUPFAM" id="SSF52777">
    <property type="entry name" value="CoA-dependent acyltransferases"/>
    <property type="match status" value="2"/>
</dbReference>
<dbReference type="Proteomes" id="UP001218071">
    <property type="component" value="Chromosome"/>
</dbReference>
<dbReference type="InterPro" id="IPR000542">
    <property type="entry name" value="Carn_acyl_trans"/>
</dbReference>
<reference evidence="5 6" key="1">
    <citation type="submission" date="2020-10" db="EMBL/GenBank/DDBJ databases">
        <title>Complete genome sequence of Corynebacterium jeddahense DSM 45997, type strain of Corynebacterium jeddahense.</title>
        <authorList>
            <person name="Busche T."/>
            <person name="Kalinowski J."/>
            <person name="Ruckert C."/>
        </authorList>
    </citation>
    <scope>NUCLEOTIDE SEQUENCE [LARGE SCALE GENOMIC DNA]</scope>
    <source>
        <strain evidence="5 6">DSM 45997</strain>
    </source>
</reference>
<evidence type="ECO:0000313" key="5">
    <source>
        <dbReference type="EMBL" id="WCZ38813.1"/>
    </source>
</evidence>
<dbReference type="PANTHER" id="PTHR22589">
    <property type="entry name" value="CARNITINE O-ACYLTRANSFERASE"/>
    <property type="match status" value="1"/>
</dbReference>
<evidence type="ECO:0000256" key="3">
    <source>
        <dbReference type="ARBA" id="ARBA00023315"/>
    </source>
</evidence>
<dbReference type="InterPro" id="IPR042231">
    <property type="entry name" value="Cho/carn_acyl_trans_2"/>
</dbReference>
<evidence type="ECO:0000313" key="6">
    <source>
        <dbReference type="Proteomes" id="UP001218071"/>
    </source>
</evidence>
<dbReference type="RefSeq" id="WP_042404697.1">
    <property type="nucleotide sequence ID" value="NZ_CBYN010000002.1"/>
</dbReference>
<comment type="similarity">
    <text evidence="1">Belongs to the carnitine/choline acetyltransferase family.</text>
</comment>
<keyword evidence="6" id="KW-1185">Reference proteome</keyword>
<protein>
    <submittedName>
        <fullName evidence="5">Choline/Carnitine o-acyltransferase</fullName>
    </submittedName>
</protein>